<evidence type="ECO:0000313" key="3">
    <source>
        <dbReference type="EMBL" id="GAP89622.2"/>
    </source>
</evidence>
<evidence type="ECO:0000313" key="4">
    <source>
        <dbReference type="Proteomes" id="UP000054516"/>
    </source>
</evidence>
<feature type="region of interest" description="Disordered" evidence="1">
    <location>
        <begin position="1"/>
        <end position="25"/>
    </location>
</feature>
<dbReference type="CDD" id="cd06661">
    <property type="entry name" value="GGCT_like"/>
    <property type="match status" value="1"/>
</dbReference>
<keyword evidence="4" id="KW-1185">Reference proteome</keyword>
<dbReference type="OMA" id="NASIRGW"/>
<dbReference type="EMBL" id="DF977480">
    <property type="protein sequence ID" value="GAP89622.2"/>
    <property type="molecule type" value="Genomic_DNA"/>
</dbReference>
<gene>
    <name evidence="3" type="ORF">SAMD00023353_3500300</name>
</gene>
<evidence type="ECO:0000259" key="2">
    <source>
        <dbReference type="Pfam" id="PF06094"/>
    </source>
</evidence>
<dbReference type="SUPFAM" id="SSF110857">
    <property type="entry name" value="Gamma-glutamyl cyclotransferase-like"/>
    <property type="match status" value="1"/>
</dbReference>
<dbReference type="OrthoDB" id="3262926at2759"/>
<dbReference type="InterPro" id="IPR036568">
    <property type="entry name" value="GGCT-like_sf"/>
</dbReference>
<accession>A0A1W2TMQ5</accession>
<dbReference type="Proteomes" id="UP000054516">
    <property type="component" value="Unassembled WGS sequence"/>
</dbReference>
<dbReference type="AlphaFoldDB" id="A0A1W2TMQ5"/>
<name>A0A1W2TMQ5_ROSNE</name>
<sequence>MEHPPDAMDPLTGAQRPASKPDAEADAHNTAILALRGIRTTATGRELYLLAFHSNIVLSLATHPAGASTILAASLDAKNLSAAAATLTEEAYDEDKDDEGDVNATLLRMFPRVTFEPFYLFFYGSLQVPHMIRVACGHVDEADEDEIEDAIPVPRQNASIRGWRVRMWGLFPALVPGGPGDEVRGVAWRCEDPADLARLINYETGAYRLAYCDISLDAANGGRGPELIRGARTFVSDMPAELLQDGEFDLAAYCISLRRPGSSSPTPF</sequence>
<reference evidence="3" key="1">
    <citation type="submission" date="2016-03" db="EMBL/GenBank/DDBJ databases">
        <title>Draft genome sequence of Rosellinia necatrix.</title>
        <authorList>
            <person name="Kanematsu S."/>
        </authorList>
    </citation>
    <scope>NUCLEOTIDE SEQUENCE [LARGE SCALE GENOMIC DNA]</scope>
    <source>
        <strain evidence="3">W97</strain>
    </source>
</reference>
<feature type="domain" description="Gamma-glutamylcyclotransferase AIG2-like" evidence="2">
    <location>
        <begin position="120"/>
        <end position="219"/>
    </location>
</feature>
<dbReference type="InterPro" id="IPR013024">
    <property type="entry name" value="GGCT-like"/>
</dbReference>
<dbReference type="STRING" id="77044.A0A1W2TMQ5"/>
<dbReference type="Pfam" id="PF06094">
    <property type="entry name" value="GGACT"/>
    <property type="match status" value="1"/>
</dbReference>
<proteinExistence type="predicted"/>
<evidence type="ECO:0000256" key="1">
    <source>
        <dbReference type="SAM" id="MobiDB-lite"/>
    </source>
</evidence>
<protein>
    <submittedName>
        <fullName evidence="3">Putative poly polymerase protein</fullName>
    </submittedName>
</protein>
<dbReference type="Gene3D" id="3.10.490.10">
    <property type="entry name" value="Gamma-glutamyl cyclotransferase-like"/>
    <property type="match status" value="1"/>
</dbReference>
<organism evidence="3">
    <name type="scientific">Rosellinia necatrix</name>
    <name type="common">White root-rot fungus</name>
    <dbReference type="NCBI Taxonomy" id="77044"/>
    <lineage>
        <taxon>Eukaryota</taxon>
        <taxon>Fungi</taxon>
        <taxon>Dikarya</taxon>
        <taxon>Ascomycota</taxon>
        <taxon>Pezizomycotina</taxon>
        <taxon>Sordariomycetes</taxon>
        <taxon>Xylariomycetidae</taxon>
        <taxon>Xylariales</taxon>
        <taxon>Xylariaceae</taxon>
        <taxon>Rosellinia</taxon>
    </lineage>
</organism>
<dbReference type="InterPro" id="IPR009288">
    <property type="entry name" value="AIG2-like_dom"/>
</dbReference>